<keyword evidence="1" id="KW-0812">Transmembrane</keyword>
<accession>A0ABS9VAQ4</accession>
<name>A0ABS9VAQ4_9BACT</name>
<feature type="transmembrane region" description="Helical" evidence="1">
    <location>
        <begin position="42"/>
        <end position="59"/>
    </location>
</feature>
<evidence type="ECO:0000313" key="2">
    <source>
        <dbReference type="EMBL" id="MCH7413510.1"/>
    </source>
</evidence>
<comment type="caution">
    <text evidence="2">The sequence shown here is derived from an EMBL/GenBank/DDBJ whole genome shotgun (WGS) entry which is preliminary data.</text>
</comment>
<dbReference type="Proteomes" id="UP001165430">
    <property type="component" value="Unassembled WGS sequence"/>
</dbReference>
<reference evidence="2" key="1">
    <citation type="submission" date="2022-03" db="EMBL/GenBank/DDBJ databases">
        <title>De novo assembled genomes of Belliella spp. (Cyclobacteriaceae) strains.</title>
        <authorList>
            <person name="Szabo A."/>
            <person name="Korponai K."/>
            <person name="Felfoldi T."/>
        </authorList>
    </citation>
    <scope>NUCLEOTIDE SEQUENCE</scope>
    <source>
        <strain evidence="2">DSM 111903</strain>
    </source>
</reference>
<evidence type="ECO:0008006" key="4">
    <source>
        <dbReference type="Google" id="ProtNLM"/>
    </source>
</evidence>
<evidence type="ECO:0000256" key="1">
    <source>
        <dbReference type="SAM" id="Phobius"/>
    </source>
</evidence>
<gene>
    <name evidence="2" type="ORF">MM213_08445</name>
</gene>
<organism evidence="2 3">
    <name type="scientific">Belliella alkalica</name>
    <dbReference type="NCBI Taxonomy" id="1730871"/>
    <lineage>
        <taxon>Bacteria</taxon>
        <taxon>Pseudomonadati</taxon>
        <taxon>Bacteroidota</taxon>
        <taxon>Cytophagia</taxon>
        <taxon>Cytophagales</taxon>
        <taxon>Cyclobacteriaceae</taxon>
        <taxon>Belliella</taxon>
    </lineage>
</organism>
<dbReference type="EMBL" id="JAKZGO010000005">
    <property type="protein sequence ID" value="MCH7413510.1"/>
    <property type="molecule type" value="Genomic_DNA"/>
</dbReference>
<keyword evidence="1" id="KW-0472">Membrane</keyword>
<keyword evidence="1" id="KW-1133">Transmembrane helix</keyword>
<keyword evidence="3" id="KW-1185">Reference proteome</keyword>
<protein>
    <recommendedName>
        <fullName evidence="4">Anti-sigma factor</fullName>
    </recommendedName>
</protein>
<proteinExistence type="predicted"/>
<sequence length="108" mass="12539">MKLQDDMNDKELEMFFSELRNENNKLTIPEYPKKPSSNFRKLIPIGIAASLLLGIFVWNQTKEETPLYQDLIIISLIEGEDNEQRFVIEQASSMDVWESPTASLLNEF</sequence>
<dbReference type="RefSeq" id="WP_241411325.1">
    <property type="nucleotide sequence ID" value="NZ_JAKZGO010000005.1"/>
</dbReference>
<evidence type="ECO:0000313" key="3">
    <source>
        <dbReference type="Proteomes" id="UP001165430"/>
    </source>
</evidence>